<evidence type="ECO:0000256" key="1">
    <source>
        <dbReference type="SAM" id="MobiDB-lite"/>
    </source>
</evidence>
<feature type="compositionally biased region" description="Polar residues" evidence="1">
    <location>
        <begin position="1"/>
        <end position="10"/>
    </location>
</feature>
<evidence type="ECO:0000313" key="3">
    <source>
        <dbReference type="Proteomes" id="UP001597400"/>
    </source>
</evidence>
<name>A0ABW4U1I8_9SPHN</name>
<dbReference type="RefSeq" id="WP_380929966.1">
    <property type="nucleotide sequence ID" value="NZ_JBHUGS010000002.1"/>
</dbReference>
<proteinExistence type="predicted"/>
<dbReference type="Proteomes" id="UP001597400">
    <property type="component" value="Unassembled WGS sequence"/>
</dbReference>
<dbReference type="EMBL" id="JBHUGS010000002">
    <property type="protein sequence ID" value="MFD1951368.1"/>
    <property type="molecule type" value="Genomic_DNA"/>
</dbReference>
<reference evidence="3" key="1">
    <citation type="journal article" date="2019" name="Int. J. Syst. Evol. Microbiol.">
        <title>The Global Catalogue of Microorganisms (GCM) 10K type strain sequencing project: providing services to taxonomists for standard genome sequencing and annotation.</title>
        <authorList>
            <consortium name="The Broad Institute Genomics Platform"/>
            <consortium name="The Broad Institute Genome Sequencing Center for Infectious Disease"/>
            <person name="Wu L."/>
            <person name="Ma J."/>
        </authorList>
    </citation>
    <scope>NUCLEOTIDE SEQUENCE [LARGE SCALE GENOMIC DNA]</scope>
    <source>
        <strain evidence="3">CGMCC 1.12702</strain>
    </source>
</reference>
<protein>
    <submittedName>
        <fullName evidence="2">Uncharacterized protein</fullName>
    </submittedName>
</protein>
<sequence>MASTKATVDTTDIAPSGVPGVSDTTGMTEDSLTPATDVAASGAFIEPEIVARIDVDHPAVDNNPRKGQPRIANQIDFNDPALGSEAAVAKNLKNQAEA</sequence>
<evidence type="ECO:0000313" key="2">
    <source>
        <dbReference type="EMBL" id="MFD1951368.1"/>
    </source>
</evidence>
<accession>A0ABW4U1I8</accession>
<feature type="region of interest" description="Disordered" evidence="1">
    <location>
        <begin position="1"/>
        <end position="32"/>
    </location>
</feature>
<keyword evidence="3" id="KW-1185">Reference proteome</keyword>
<organism evidence="2 3">
    <name type="scientific">Sphingomonas arantia</name>
    <dbReference type="NCBI Taxonomy" id="1460676"/>
    <lineage>
        <taxon>Bacteria</taxon>
        <taxon>Pseudomonadati</taxon>
        <taxon>Pseudomonadota</taxon>
        <taxon>Alphaproteobacteria</taxon>
        <taxon>Sphingomonadales</taxon>
        <taxon>Sphingomonadaceae</taxon>
        <taxon>Sphingomonas</taxon>
    </lineage>
</organism>
<comment type="caution">
    <text evidence="2">The sequence shown here is derived from an EMBL/GenBank/DDBJ whole genome shotgun (WGS) entry which is preliminary data.</text>
</comment>
<gene>
    <name evidence="2" type="ORF">ACFSGX_11395</name>
</gene>
<feature type="compositionally biased region" description="Polar residues" evidence="1">
    <location>
        <begin position="22"/>
        <end position="32"/>
    </location>
</feature>